<dbReference type="InterPro" id="IPR009057">
    <property type="entry name" value="Homeodomain-like_sf"/>
</dbReference>
<dbReference type="PROSITE" id="PS00041">
    <property type="entry name" value="HTH_ARAC_FAMILY_1"/>
    <property type="match status" value="1"/>
</dbReference>
<reference evidence="6 7" key="1">
    <citation type="submission" date="2021-03" db="EMBL/GenBank/DDBJ databases">
        <title>Fibrella sp. HMF5036 genome sequencing and assembly.</title>
        <authorList>
            <person name="Kang H."/>
            <person name="Kim H."/>
            <person name="Bae S."/>
            <person name="Joh K."/>
        </authorList>
    </citation>
    <scope>NUCLEOTIDE SEQUENCE [LARGE SCALE GENOMIC DNA]</scope>
    <source>
        <strain evidence="6 7">HMF5036</strain>
    </source>
</reference>
<sequence>MTIAPLDLILLLGSLQGSILATLLWFSPKGRGLSNRLLAALIGLMALMSLAVGMPIRQHWMNFALEMLPFIMAMPIGPLIYFYTKSVLDPTFQLGLAERRQFYPVVLDWGSRLIGWVFVGGVLLGFFRQEQGPAFGAIMDEYNTYIDIPRWISVMTYLLITRRFLSEFQPVAADNQQSAWRWLRQFVNVFLVFQAIWLVHLVPYIVPSLRGPLLDTFGWYPIYIPITFLIYWLGLKGYFYARTNRDDLPRRKPATTYVPDEIVGKTIAALTYAMQTDALYLDPELTVEKVGRHVQLPPKTISFVLNQHCQKSFNAFVNEYRIEAVKQRLTDRASKHLTLTGIAFECGFNSQATFQRAFRQATGRSPKEYVEQQTTS</sequence>
<keyword evidence="4" id="KW-1133">Transmembrane helix</keyword>
<evidence type="ECO:0000256" key="4">
    <source>
        <dbReference type="SAM" id="Phobius"/>
    </source>
</evidence>
<keyword evidence="3" id="KW-0804">Transcription</keyword>
<protein>
    <submittedName>
        <fullName evidence="6">Helix-turn-helix transcriptional regulator</fullName>
    </submittedName>
</protein>
<dbReference type="InterPro" id="IPR018060">
    <property type="entry name" value="HTH_AraC"/>
</dbReference>
<dbReference type="RefSeq" id="WP_207337732.1">
    <property type="nucleotide sequence ID" value="NZ_JAFMYU010000022.1"/>
</dbReference>
<dbReference type="SUPFAM" id="SSF46689">
    <property type="entry name" value="Homeodomain-like"/>
    <property type="match status" value="1"/>
</dbReference>
<dbReference type="InterPro" id="IPR018062">
    <property type="entry name" value="HTH_AraC-typ_CS"/>
</dbReference>
<dbReference type="PANTHER" id="PTHR43280:SF29">
    <property type="entry name" value="ARAC-FAMILY TRANSCRIPTIONAL REGULATOR"/>
    <property type="match status" value="1"/>
</dbReference>
<dbReference type="EMBL" id="JAFMYU010000022">
    <property type="protein sequence ID" value="MBO0933768.1"/>
    <property type="molecule type" value="Genomic_DNA"/>
</dbReference>
<feature type="transmembrane region" description="Helical" evidence="4">
    <location>
        <begin position="218"/>
        <end position="241"/>
    </location>
</feature>
<keyword evidence="2" id="KW-0238">DNA-binding</keyword>
<dbReference type="Pfam" id="PF12833">
    <property type="entry name" value="HTH_18"/>
    <property type="match status" value="1"/>
</dbReference>
<feature type="transmembrane region" description="Helical" evidence="4">
    <location>
        <begin position="105"/>
        <end position="128"/>
    </location>
</feature>
<comment type="caution">
    <text evidence="6">The sequence shown here is derived from an EMBL/GenBank/DDBJ whole genome shotgun (WGS) entry which is preliminary data.</text>
</comment>
<dbReference type="SMART" id="SM00342">
    <property type="entry name" value="HTH_ARAC"/>
    <property type="match status" value="1"/>
</dbReference>
<evidence type="ECO:0000256" key="3">
    <source>
        <dbReference type="ARBA" id="ARBA00023163"/>
    </source>
</evidence>
<dbReference type="AlphaFoldDB" id="A0A939GCB0"/>
<keyword evidence="4" id="KW-0472">Membrane</keyword>
<dbReference type="PANTHER" id="PTHR43280">
    <property type="entry name" value="ARAC-FAMILY TRANSCRIPTIONAL REGULATOR"/>
    <property type="match status" value="1"/>
</dbReference>
<feature type="transmembrane region" description="Helical" evidence="4">
    <location>
        <begin position="63"/>
        <end position="84"/>
    </location>
</feature>
<keyword evidence="7" id="KW-1185">Reference proteome</keyword>
<dbReference type="Proteomes" id="UP000664795">
    <property type="component" value="Unassembled WGS sequence"/>
</dbReference>
<keyword evidence="1" id="KW-0805">Transcription regulation</keyword>
<dbReference type="GO" id="GO:0043565">
    <property type="term" value="F:sequence-specific DNA binding"/>
    <property type="evidence" value="ECO:0007669"/>
    <property type="project" value="InterPro"/>
</dbReference>
<dbReference type="Gene3D" id="1.10.10.60">
    <property type="entry name" value="Homeodomain-like"/>
    <property type="match status" value="1"/>
</dbReference>
<feature type="transmembrane region" description="Helical" evidence="4">
    <location>
        <begin position="6"/>
        <end position="26"/>
    </location>
</feature>
<name>A0A939GCB0_9BACT</name>
<evidence type="ECO:0000313" key="7">
    <source>
        <dbReference type="Proteomes" id="UP000664795"/>
    </source>
</evidence>
<evidence type="ECO:0000259" key="5">
    <source>
        <dbReference type="PROSITE" id="PS01124"/>
    </source>
</evidence>
<feature type="domain" description="HTH araC/xylS-type" evidence="5">
    <location>
        <begin position="264"/>
        <end position="372"/>
    </location>
</feature>
<dbReference type="PROSITE" id="PS01124">
    <property type="entry name" value="HTH_ARAC_FAMILY_2"/>
    <property type="match status" value="1"/>
</dbReference>
<accession>A0A939GCB0</accession>
<organism evidence="6 7">
    <name type="scientific">Fibrella aquatilis</name>
    <dbReference type="NCBI Taxonomy" id="2817059"/>
    <lineage>
        <taxon>Bacteria</taxon>
        <taxon>Pseudomonadati</taxon>
        <taxon>Bacteroidota</taxon>
        <taxon>Cytophagia</taxon>
        <taxon>Cytophagales</taxon>
        <taxon>Spirosomataceae</taxon>
        <taxon>Fibrella</taxon>
    </lineage>
</organism>
<proteinExistence type="predicted"/>
<evidence type="ECO:0000256" key="1">
    <source>
        <dbReference type="ARBA" id="ARBA00023015"/>
    </source>
</evidence>
<dbReference type="GO" id="GO:0003700">
    <property type="term" value="F:DNA-binding transcription factor activity"/>
    <property type="evidence" value="ECO:0007669"/>
    <property type="project" value="InterPro"/>
</dbReference>
<gene>
    <name evidence="6" type="ORF">J2I48_22360</name>
</gene>
<feature type="transmembrane region" description="Helical" evidence="4">
    <location>
        <begin position="38"/>
        <end position="57"/>
    </location>
</feature>
<evidence type="ECO:0000313" key="6">
    <source>
        <dbReference type="EMBL" id="MBO0933768.1"/>
    </source>
</evidence>
<keyword evidence="4" id="KW-0812">Transmembrane</keyword>
<evidence type="ECO:0000256" key="2">
    <source>
        <dbReference type="ARBA" id="ARBA00023125"/>
    </source>
</evidence>
<feature type="transmembrane region" description="Helical" evidence="4">
    <location>
        <begin position="186"/>
        <end position="206"/>
    </location>
</feature>